<dbReference type="PANTHER" id="PTHR47992">
    <property type="entry name" value="PROTEIN PHOSPHATASE"/>
    <property type="match status" value="1"/>
</dbReference>
<evidence type="ECO:0000313" key="12">
    <source>
        <dbReference type="Proteomes" id="UP001642487"/>
    </source>
</evidence>
<dbReference type="SUPFAM" id="SSF81606">
    <property type="entry name" value="PP2C-like"/>
    <property type="match status" value="1"/>
</dbReference>
<dbReference type="CDD" id="cd00143">
    <property type="entry name" value="PP2Cc"/>
    <property type="match status" value="1"/>
</dbReference>
<dbReference type="EMBL" id="OZ021737">
    <property type="protein sequence ID" value="CAK9317378.1"/>
    <property type="molecule type" value="Genomic_DNA"/>
</dbReference>
<dbReference type="EC" id="3.1.3.16" evidence="3"/>
<dbReference type="InterPro" id="IPR036457">
    <property type="entry name" value="PPM-type-like_dom_sf"/>
</dbReference>
<comment type="similarity">
    <text evidence="9">Belongs to the PP2C family.</text>
</comment>
<dbReference type="Pfam" id="PF00481">
    <property type="entry name" value="PP2C"/>
    <property type="match status" value="1"/>
</dbReference>
<evidence type="ECO:0000256" key="5">
    <source>
        <dbReference type="ARBA" id="ARBA00022801"/>
    </source>
</evidence>
<evidence type="ECO:0000256" key="3">
    <source>
        <dbReference type="ARBA" id="ARBA00013081"/>
    </source>
</evidence>
<keyword evidence="5 9" id="KW-0378">Hydrolase</keyword>
<feature type="domain" description="PPM-type phosphatase" evidence="10">
    <location>
        <begin position="40"/>
        <end position="314"/>
    </location>
</feature>
<keyword evidence="8" id="KW-0464">Manganese</keyword>
<dbReference type="PROSITE" id="PS01032">
    <property type="entry name" value="PPM_1"/>
    <property type="match status" value="1"/>
</dbReference>
<dbReference type="PROSITE" id="PS51746">
    <property type="entry name" value="PPM_2"/>
    <property type="match status" value="1"/>
</dbReference>
<dbReference type="SMART" id="SM00332">
    <property type="entry name" value="PP2Cc"/>
    <property type="match status" value="1"/>
</dbReference>
<keyword evidence="4" id="KW-0479">Metal-binding</keyword>
<sequence>MGICISSASSQIRHETNKVGSVLEEDYCKKSYSVCGIQKLESICSKQGRKGVNQDAAFSYQEYGEAKESCLFGVFDGHGQNGHIVSNIVKNRLPSLLLGQITGETKSFELWKQAFETSFKAMDKDIKVEENLDCSYSGSTAVVVVKQGDYLVIGNLGDSRAVMGRITDDGGIKAIQLTTDLKPGLPSEGERIRRCKGRVLALKEEEHIPRVWLPNEDAPGLAMSRAFGDFALKHYGIIALPVVSFRPLTSHDRFIILATDGIWDVLSNNEVASIVWAAESEEAAAKAVVEAAAEAWKRYPSSKHDDCTVVCHFLQNQN</sequence>
<evidence type="ECO:0000259" key="10">
    <source>
        <dbReference type="PROSITE" id="PS51746"/>
    </source>
</evidence>
<organism evidence="11 12">
    <name type="scientific">Citrullus colocynthis</name>
    <name type="common">colocynth</name>
    <dbReference type="NCBI Taxonomy" id="252529"/>
    <lineage>
        <taxon>Eukaryota</taxon>
        <taxon>Viridiplantae</taxon>
        <taxon>Streptophyta</taxon>
        <taxon>Embryophyta</taxon>
        <taxon>Tracheophyta</taxon>
        <taxon>Spermatophyta</taxon>
        <taxon>Magnoliopsida</taxon>
        <taxon>eudicotyledons</taxon>
        <taxon>Gunneridae</taxon>
        <taxon>Pentapetalae</taxon>
        <taxon>rosids</taxon>
        <taxon>fabids</taxon>
        <taxon>Cucurbitales</taxon>
        <taxon>Cucurbitaceae</taxon>
        <taxon>Benincaseae</taxon>
        <taxon>Citrullus</taxon>
    </lineage>
</organism>
<keyword evidence="6" id="KW-0460">Magnesium</keyword>
<keyword evidence="7 9" id="KW-0904">Protein phosphatase</keyword>
<evidence type="ECO:0000313" key="11">
    <source>
        <dbReference type="EMBL" id="CAK9317378.1"/>
    </source>
</evidence>
<dbReference type="InterPro" id="IPR000222">
    <property type="entry name" value="PP2C_BS"/>
</dbReference>
<protein>
    <recommendedName>
        <fullName evidence="3">protein-serine/threonine phosphatase</fullName>
        <ecNumber evidence="3">3.1.3.16</ecNumber>
    </recommendedName>
</protein>
<reference evidence="11 12" key="1">
    <citation type="submission" date="2024-03" db="EMBL/GenBank/DDBJ databases">
        <authorList>
            <person name="Gkanogiannis A."/>
            <person name="Becerra Lopez-Lavalle L."/>
        </authorList>
    </citation>
    <scope>NUCLEOTIDE SEQUENCE [LARGE SCALE GENOMIC DNA]</scope>
</reference>
<evidence type="ECO:0000256" key="2">
    <source>
        <dbReference type="ARBA" id="ARBA00001946"/>
    </source>
</evidence>
<evidence type="ECO:0000256" key="8">
    <source>
        <dbReference type="ARBA" id="ARBA00023211"/>
    </source>
</evidence>
<evidence type="ECO:0000256" key="4">
    <source>
        <dbReference type="ARBA" id="ARBA00022723"/>
    </source>
</evidence>
<dbReference type="InterPro" id="IPR015655">
    <property type="entry name" value="PP2C"/>
</dbReference>
<evidence type="ECO:0000256" key="7">
    <source>
        <dbReference type="ARBA" id="ARBA00022912"/>
    </source>
</evidence>
<evidence type="ECO:0000256" key="9">
    <source>
        <dbReference type="RuleBase" id="RU003465"/>
    </source>
</evidence>
<evidence type="ECO:0000256" key="6">
    <source>
        <dbReference type="ARBA" id="ARBA00022842"/>
    </source>
</evidence>
<comment type="cofactor">
    <cofactor evidence="2">
        <name>Mg(2+)</name>
        <dbReference type="ChEBI" id="CHEBI:18420"/>
    </cofactor>
</comment>
<accession>A0ABP0YEH3</accession>
<proteinExistence type="inferred from homology"/>
<comment type="cofactor">
    <cofactor evidence="1">
        <name>Mn(2+)</name>
        <dbReference type="ChEBI" id="CHEBI:29035"/>
    </cofactor>
</comment>
<dbReference type="InterPro" id="IPR001932">
    <property type="entry name" value="PPM-type_phosphatase-like_dom"/>
</dbReference>
<name>A0ABP0YEH3_9ROSI</name>
<dbReference type="Gene3D" id="3.60.40.10">
    <property type="entry name" value="PPM-type phosphatase domain"/>
    <property type="match status" value="1"/>
</dbReference>
<evidence type="ECO:0000256" key="1">
    <source>
        <dbReference type="ARBA" id="ARBA00001936"/>
    </source>
</evidence>
<keyword evidence="12" id="KW-1185">Reference proteome</keyword>
<gene>
    <name evidence="11" type="ORF">CITCOLO1_LOCUS9281</name>
</gene>
<dbReference type="Proteomes" id="UP001642487">
    <property type="component" value="Chromosome 3"/>
</dbReference>